<protein>
    <submittedName>
        <fullName evidence="1">Uncharacterized protein</fullName>
    </submittedName>
</protein>
<reference evidence="1" key="2">
    <citation type="journal article" date="2015" name="Data Brief">
        <title>Shoot transcriptome of the giant reed, Arundo donax.</title>
        <authorList>
            <person name="Barrero R.A."/>
            <person name="Guerrero F.D."/>
            <person name="Moolhuijzen P."/>
            <person name="Goolsby J.A."/>
            <person name="Tidwell J."/>
            <person name="Bellgard S.E."/>
            <person name="Bellgard M.I."/>
        </authorList>
    </citation>
    <scope>NUCLEOTIDE SEQUENCE</scope>
    <source>
        <tissue evidence="1">Shoot tissue taken approximately 20 cm above the soil surface</tissue>
    </source>
</reference>
<accession>A0A0A9FZA2</accession>
<sequence>MSQTCCTSAVLPTPAIPTMGTTA</sequence>
<dbReference type="AlphaFoldDB" id="A0A0A9FZA2"/>
<reference evidence="1" key="1">
    <citation type="submission" date="2014-09" db="EMBL/GenBank/DDBJ databases">
        <authorList>
            <person name="Magalhaes I.L.F."/>
            <person name="Oliveira U."/>
            <person name="Santos F.R."/>
            <person name="Vidigal T.H.D.A."/>
            <person name="Brescovit A.D."/>
            <person name="Santos A.J."/>
        </authorList>
    </citation>
    <scope>NUCLEOTIDE SEQUENCE</scope>
    <source>
        <tissue evidence="1">Shoot tissue taken approximately 20 cm above the soil surface</tissue>
    </source>
</reference>
<organism evidence="1">
    <name type="scientific">Arundo donax</name>
    <name type="common">Giant reed</name>
    <name type="synonym">Donax arundinaceus</name>
    <dbReference type="NCBI Taxonomy" id="35708"/>
    <lineage>
        <taxon>Eukaryota</taxon>
        <taxon>Viridiplantae</taxon>
        <taxon>Streptophyta</taxon>
        <taxon>Embryophyta</taxon>
        <taxon>Tracheophyta</taxon>
        <taxon>Spermatophyta</taxon>
        <taxon>Magnoliopsida</taxon>
        <taxon>Liliopsida</taxon>
        <taxon>Poales</taxon>
        <taxon>Poaceae</taxon>
        <taxon>PACMAD clade</taxon>
        <taxon>Arundinoideae</taxon>
        <taxon>Arundineae</taxon>
        <taxon>Arundo</taxon>
    </lineage>
</organism>
<dbReference type="EMBL" id="GBRH01182295">
    <property type="protein sequence ID" value="JAE15601.1"/>
    <property type="molecule type" value="Transcribed_RNA"/>
</dbReference>
<name>A0A0A9FZA2_ARUDO</name>
<evidence type="ECO:0000313" key="1">
    <source>
        <dbReference type="EMBL" id="JAE15601.1"/>
    </source>
</evidence>
<proteinExistence type="predicted"/>